<dbReference type="AlphaFoldDB" id="A0A3A1YAL3"/>
<dbReference type="Gene3D" id="3.40.1440.60">
    <property type="entry name" value="PriA, 3(prime) DNA-binding domain"/>
    <property type="match status" value="1"/>
</dbReference>
<dbReference type="GO" id="GO:0003677">
    <property type="term" value="F:DNA binding"/>
    <property type="evidence" value="ECO:0007669"/>
    <property type="project" value="InterPro"/>
</dbReference>
<evidence type="ECO:0000259" key="1">
    <source>
        <dbReference type="Pfam" id="PF17764"/>
    </source>
</evidence>
<gene>
    <name evidence="2" type="ORF">CKF58_08075</name>
</gene>
<comment type="caution">
    <text evidence="2">The sequence shown here is derived from an EMBL/GenBank/DDBJ whole genome shotgun (WGS) entry which is preliminary data.</text>
</comment>
<feature type="domain" description="Primosomal protein N' 3' DNA-binding" evidence="1">
    <location>
        <begin position="10"/>
        <end position="104"/>
    </location>
</feature>
<evidence type="ECO:0000313" key="3">
    <source>
        <dbReference type="Proteomes" id="UP000265916"/>
    </source>
</evidence>
<organism evidence="2 3">
    <name type="scientific">Psittacicella hinzii</name>
    <dbReference type="NCBI Taxonomy" id="2028575"/>
    <lineage>
        <taxon>Bacteria</taxon>
        <taxon>Pseudomonadati</taxon>
        <taxon>Pseudomonadota</taxon>
        <taxon>Gammaproteobacteria</taxon>
        <taxon>Pasteurellales</taxon>
        <taxon>Psittacicellaceae</taxon>
        <taxon>Psittacicella</taxon>
    </lineage>
</organism>
<dbReference type="RefSeq" id="WP_147397248.1">
    <property type="nucleotide sequence ID" value="NZ_NRJG01000199.1"/>
</dbReference>
<dbReference type="EMBL" id="NRJG01000199">
    <property type="protein sequence ID" value="RIY34581.1"/>
    <property type="molecule type" value="Genomic_DNA"/>
</dbReference>
<reference evidence="2 3" key="1">
    <citation type="submission" date="2017-08" db="EMBL/GenBank/DDBJ databases">
        <title>Reclassification of Bisgaard taxon 37 and 44.</title>
        <authorList>
            <person name="Christensen H."/>
        </authorList>
    </citation>
    <scope>NUCLEOTIDE SEQUENCE [LARGE SCALE GENOMIC DNA]</scope>
    <source>
        <strain evidence="2 3">111</strain>
    </source>
</reference>
<proteinExistence type="predicted"/>
<keyword evidence="3" id="KW-1185">Reference proteome</keyword>
<sequence length="250" mass="28277">MTTPPIYVELAIPANLNQVYVYKLQLGMEHAKVGGVVYVNFNNRYVHAVITALNVQPNYDPAKIKAVHSLVNPCYFSAELFSVLQFAANYFIASPGTTLYTALPPLYRGTLPKPESTSYIEFTLATPVYELLEQFWALQPNLEMHLGKYKVSQFLSSTIDLSYIDLEALVTLEFIQEFSAHWQATYQELINVQESKNFKSALKQAGLTLVTWRLLYNIIGYTLLAKLLKLQLQQKVIAQILNSNVSNISN</sequence>
<feature type="non-terminal residue" evidence="2">
    <location>
        <position position="250"/>
    </location>
</feature>
<accession>A0A3A1YAL3</accession>
<protein>
    <recommendedName>
        <fullName evidence="1">Primosomal protein N' 3' DNA-binding domain-containing protein</fullName>
    </recommendedName>
</protein>
<name>A0A3A1YAL3_9GAMM</name>
<dbReference type="InterPro" id="IPR042115">
    <property type="entry name" value="PriA_3primeBD_sf"/>
</dbReference>
<dbReference type="Pfam" id="PF17764">
    <property type="entry name" value="PriA_3primeBD"/>
    <property type="match status" value="1"/>
</dbReference>
<evidence type="ECO:0000313" key="2">
    <source>
        <dbReference type="EMBL" id="RIY34581.1"/>
    </source>
</evidence>
<dbReference type="Proteomes" id="UP000265916">
    <property type="component" value="Unassembled WGS sequence"/>
</dbReference>
<dbReference type="InterPro" id="IPR041222">
    <property type="entry name" value="PriA_3primeBD"/>
</dbReference>